<dbReference type="InterPro" id="IPR009218">
    <property type="entry name" value="HD_phosphohydro"/>
</dbReference>
<dbReference type="PANTHER" id="PTHR21174">
    <property type="match status" value="1"/>
</dbReference>
<organism evidence="1 2">
    <name type="scientific">Pseudomonas viciae</name>
    <dbReference type="NCBI Taxonomy" id="2505979"/>
    <lineage>
        <taxon>Bacteria</taxon>
        <taxon>Pseudomonadati</taxon>
        <taxon>Pseudomonadota</taxon>
        <taxon>Gammaproteobacteria</taxon>
        <taxon>Pseudomonadales</taxon>
        <taxon>Pseudomonadaceae</taxon>
        <taxon>Pseudomonas</taxon>
    </lineage>
</organism>
<dbReference type="OrthoDB" id="9808993at2"/>
<reference evidence="1 2" key="1">
    <citation type="journal article" date="2019" name="Front. Microbiol.">
        <title>In silico and Genetic Analyses of Cyclic Lipopeptide Synthetic Gene Clusters in Pseudomonas sp. 11K1.</title>
        <authorList>
            <person name="Zhao H."/>
            <person name="Liu Y.P."/>
            <person name="Zhang L.Q."/>
        </authorList>
    </citation>
    <scope>NUCLEOTIDE SEQUENCE [LARGE SCALE GENOMIC DNA]</scope>
    <source>
        <strain evidence="1 2">11K1</strain>
    </source>
</reference>
<evidence type="ECO:0008006" key="3">
    <source>
        <dbReference type="Google" id="ProtNLM"/>
    </source>
</evidence>
<accession>A0A4V1CAL2</accession>
<dbReference type="EMBL" id="CP035088">
    <property type="protein sequence ID" value="QBZ89294.1"/>
    <property type="molecule type" value="Genomic_DNA"/>
</dbReference>
<dbReference type="Proteomes" id="UP000296468">
    <property type="component" value="Chromosome"/>
</dbReference>
<proteinExistence type="predicted"/>
<gene>
    <name evidence="1" type="ORF">EPZ47_11430</name>
</gene>
<protein>
    <recommendedName>
        <fullName evidence="3">Metal-dependent HD superfamily phosphohydrolase</fullName>
    </recommendedName>
</protein>
<dbReference type="SUPFAM" id="SSF109604">
    <property type="entry name" value="HD-domain/PDEase-like"/>
    <property type="match status" value="1"/>
</dbReference>
<evidence type="ECO:0000313" key="1">
    <source>
        <dbReference type="EMBL" id="QBZ89294.1"/>
    </source>
</evidence>
<sequence>MTGQSDGSGRFPASANGDLEVPDGVGFAAWARVWAELGVSCASRETYEELIRRYCEPHRAYHNRQHLEECLQVRRFVNAACQAPAEVDLALWFHDAIYEPLRSDNELRSAQWLDDVARNSGLGDETRRRLYDLVMVTRHDGAPASADEAVLVDTDLAILGASFERFEEYDQQVRREYQYVPQFVYRRKRRQVLEGFLARGRIYTTAPYFDAFEQQARVNLARAIDRLD</sequence>
<evidence type="ECO:0000313" key="2">
    <source>
        <dbReference type="Proteomes" id="UP000296468"/>
    </source>
</evidence>
<dbReference type="PIRSF" id="PIRSF035170">
    <property type="entry name" value="HD_phosphohydro"/>
    <property type="match status" value="1"/>
</dbReference>
<dbReference type="KEGG" id="pvk:EPZ47_11430"/>
<dbReference type="RefSeq" id="WP_135844858.1">
    <property type="nucleotide sequence ID" value="NZ_CP035088.1"/>
</dbReference>
<name>A0A4V1CAL2_9PSED</name>
<dbReference type="AlphaFoldDB" id="A0A4V1CAL2"/>
<dbReference type="PANTHER" id="PTHR21174:SF0">
    <property type="entry name" value="HD PHOSPHOHYDROLASE FAMILY PROTEIN-RELATED"/>
    <property type="match status" value="1"/>
</dbReference>